<dbReference type="PANTHER" id="PTHR46068">
    <property type="entry name" value="PROTEIN CBG27172"/>
    <property type="match status" value="1"/>
</dbReference>
<protein>
    <submittedName>
        <fullName evidence="3">Uncharacterized protein</fullName>
    </submittedName>
</protein>
<dbReference type="Proteomes" id="UP000887540">
    <property type="component" value="Unplaced"/>
</dbReference>
<organism evidence="2 3">
    <name type="scientific">Acrobeloides nanus</name>
    <dbReference type="NCBI Taxonomy" id="290746"/>
    <lineage>
        <taxon>Eukaryota</taxon>
        <taxon>Metazoa</taxon>
        <taxon>Ecdysozoa</taxon>
        <taxon>Nematoda</taxon>
        <taxon>Chromadorea</taxon>
        <taxon>Rhabditida</taxon>
        <taxon>Tylenchina</taxon>
        <taxon>Cephalobomorpha</taxon>
        <taxon>Cephaloboidea</taxon>
        <taxon>Cephalobidae</taxon>
        <taxon>Acrobeloides</taxon>
    </lineage>
</organism>
<reference evidence="3" key="1">
    <citation type="submission" date="2022-11" db="UniProtKB">
        <authorList>
            <consortium name="WormBaseParasite"/>
        </authorList>
    </citation>
    <scope>IDENTIFICATION</scope>
</reference>
<feature type="coiled-coil region" evidence="1">
    <location>
        <begin position="110"/>
        <end position="137"/>
    </location>
</feature>
<evidence type="ECO:0000313" key="2">
    <source>
        <dbReference type="Proteomes" id="UP000887540"/>
    </source>
</evidence>
<evidence type="ECO:0000313" key="3">
    <source>
        <dbReference type="WBParaSite" id="ACRNAN_scaffold25722.g20290.t1"/>
    </source>
</evidence>
<dbReference type="AlphaFoldDB" id="A0A914DIN1"/>
<name>A0A914DIN1_9BILA</name>
<dbReference type="PANTHER" id="PTHR46068:SF1">
    <property type="entry name" value="TRANSPOSASE IS30-LIKE HTH DOMAIN-CONTAINING PROTEIN"/>
    <property type="match status" value="1"/>
</dbReference>
<proteinExistence type="predicted"/>
<dbReference type="InterPro" id="IPR036397">
    <property type="entry name" value="RNaseH_sf"/>
</dbReference>
<accession>A0A914DIN1</accession>
<dbReference type="WBParaSite" id="ACRNAN_scaffold25722.g20290.t1">
    <property type="protein sequence ID" value="ACRNAN_scaffold25722.g20290.t1"/>
    <property type="gene ID" value="ACRNAN_scaffold25722.g20290"/>
</dbReference>
<evidence type="ECO:0000256" key="1">
    <source>
        <dbReference type="SAM" id="Coils"/>
    </source>
</evidence>
<sequence>MFRQDLKLRAGIKIDTDVYREDILEPTKVWALQHYGTDNDGFWNEWIYQQDSAPSHASTNENPEEFKIPTQRWLAEHFPDFIKKNEWPASSPDLNPLDYSIWSILEAQVNEEAHESVKSLKQAIQEAFENLNQEMINRAIDDWPRRLDAVIAANEGHFE</sequence>
<dbReference type="GO" id="GO:0003676">
    <property type="term" value="F:nucleic acid binding"/>
    <property type="evidence" value="ECO:0007669"/>
    <property type="project" value="InterPro"/>
</dbReference>
<dbReference type="Gene3D" id="3.30.420.10">
    <property type="entry name" value="Ribonuclease H-like superfamily/Ribonuclease H"/>
    <property type="match status" value="1"/>
</dbReference>
<keyword evidence="1" id="KW-0175">Coiled coil</keyword>
<keyword evidence="2" id="KW-1185">Reference proteome</keyword>